<proteinExistence type="predicted"/>
<dbReference type="AlphaFoldDB" id="A0A1J4NAI3"/>
<name>A0A1J4NAI3_9ACTN</name>
<evidence type="ECO:0000313" key="2">
    <source>
        <dbReference type="Proteomes" id="UP000033772"/>
    </source>
</evidence>
<dbReference type="EMBL" id="JZDQ02000002">
    <property type="protein sequence ID" value="OIJ28564.1"/>
    <property type="molecule type" value="Genomic_DNA"/>
</dbReference>
<evidence type="ECO:0000313" key="1">
    <source>
        <dbReference type="EMBL" id="OIJ28564.1"/>
    </source>
</evidence>
<comment type="caution">
    <text evidence="1">The sequence shown here is derived from an EMBL/GenBank/DDBJ whole genome shotgun (WGS) entry which is preliminary data.</text>
</comment>
<protein>
    <submittedName>
        <fullName evidence="1">Uncharacterized protein</fullName>
    </submittedName>
</protein>
<gene>
    <name evidence="1" type="ORF">UG56_001940</name>
</gene>
<dbReference type="Proteomes" id="UP000033772">
    <property type="component" value="Unassembled WGS sequence"/>
</dbReference>
<accession>A0A1J4NAI3</accession>
<organism evidence="1 2">
    <name type="scientific">Nocardioides luteus</name>
    <dbReference type="NCBI Taxonomy" id="1844"/>
    <lineage>
        <taxon>Bacteria</taxon>
        <taxon>Bacillati</taxon>
        <taxon>Actinomycetota</taxon>
        <taxon>Actinomycetes</taxon>
        <taxon>Propionibacteriales</taxon>
        <taxon>Nocardioidaceae</taxon>
        <taxon>Nocardioides</taxon>
    </lineage>
</organism>
<sequence>MDFSAGLRVVDVSAGEINTIHVTGLCFEGGEGSGRVKSVEAAPDSGLEVRRFTVLDKMADVGGARQSFAELGLTADQRDVSHKCGASEEPAALYVEVALADGRSAYSPYLTIATEANGVSDSFRYPLGLTLCVVGEADEEFCSGEARAGRS</sequence>
<reference evidence="1" key="1">
    <citation type="submission" date="2016-10" db="EMBL/GenBank/DDBJ databases">
        <title>Draft Genome Sequence of Nocardioides luteus Strain BAFB, an Alkane-Degrading Bacterium Isolated from JP-7 Polluted Soil.</title>
        <authorList>
            <person name="Brown L."/>
            <person name="Ruiz O.N."/>
            <person name="Gunasekera T."/>
        </authorList>
    </citation>
    <scope>NUCLEOTIDE SEQUENCE [LARGE SCALE GENOMIC DNA]</scope>
    <source>
        <strain evidence="1">BAFB</strain>
    </source>
</reference>
<keyword evidence="2" id="KW-1185">Reference proteome</keyword>